<feature type="non-terminal residue" evidence="1">
    <location>
        <position position="1"/>
    </location>
</feature>
<dbReference type="AlphaFoldDB" id="A0AAW5N100"/>
<gene>
    <name evidence="1" type="ORF">NVV43_26205</name>
</gene>
<dbReference type="InterPro" id="IPR037235">
    <property type="entry name" value="TRCF-like_C_D7"/>
</dbReference>
<dbReference type="SUPFAM" id="SSF143517">
    <property type="entry name" value="TRCF domain-like"/>
    <property type="match status" value="1"/>
</dbReference>
<proteinExistence type="predicted"/>
<organism evidence="1 2">
    <name type="scientific">Escherichia marmotae</name>
    <dbReference type="NCBI Taxonomy" id="1499973"/>
    <lineage>
        <taxon>Bacteria</taxon>
        <taxon>Pseudomonadati</taxon>
        <taxon>Pseudomonadota</taxon>
        <taxon>Gammaproteobacteria</taxon>
        <taxon>Enterobacterales</taxon>
        <taxon>Enterobacteriaceae</taxon>
        <taxon>Escherichia</taxon>
    </lineage>
</organism>
<comment type="caution">
    <text evidence="1">The sequence shown here is derived from an EMBL/GenBank/DDBJ whole genome shotgun (WGS) entry which is preliminary data.</text>
</comment>
<evidence type="ECO:0000313" key="1">
    <source>
        <dbReference type="EMBL" id="MCR6678991.1"/>
    </source>
</evidence>
<dbReference type="Gene3D" id="3.90.1150.50">
    <property type="entry name" value="Transcription-repair-coupling factor, D7 domain"/>
    <property type="match status" value="1"/>
</dbReference>
<evidence type="ECO:0000313" key="2">
    <source>
        <dbReference type="Proteomes" id="UP001206878"/>
    </source>
</evidence>
<protein>
    <submittedName>
        <fullName evidence="1">Uncharacterized protein</fullName>
    </submittedName>
</protein>
<dbReference type="Proteomes" id="UP001206878">
    <property type="component" value="Unassembled WGS sequence"/>
</dbReference>
<dbReference type="EMBL" id="JANPXH010000674">
    <property type="protein sequence ID" value="MCR6678991.1"/>
    <property type="molecule type" value="Genomic_DNA"/>
</dbReference>
<reference evidence="1" key="1">
    <citation type="submission" date="2022-07" db="EMBL/GenBank/DDBJ databases">
        <title>Diversity of ethanolamine utilization by human commensal Escherichia coli.</title>
        <authorList>
            <person name="Jubelin G."/>
        </authorList>
    </citation>
    <scope>NUCLEOTIDE SEQUENCE</scope>
    <source>
        <strain evidence="1">S1</strain>
    </source>
</reference>
<name>A0AAW5N100_9ESCH</name>
<sequence length="85" mass="10035">RSIGRQLGILEIKDKMTQLEIKFESNDRVNKKLINGLLKNYSKSILFKMGDNPVILYNLKDVKREDMLENLQKFLKYMKSLVETN</sequence>
<accession>A0AAW5N100</accession>